<dbReference type="PANTHER" id="PTHR21666:SF270">
    <property type="entry name" value="MUREIN HYDROLASE ACTIVATOR ENVC"/>
    <property type="match status" value="1"/>
</dbReference>
<reference evidence="2 3" key="1">
    <citation type="submission" date="2022-05" db="EMBL/GenBank/DDBJ databases">
        <authorList>
            <person name="Park J.-S."/>
        </authorList>
    </citation>
    <scope>NUCLEOTIDE SEQUENCE [LARGE SCALE GENOMIC DNA]</scope>
    <source>
        <strain evidence="2 3">2012CJ35-5</strain>
    </source>
</reference>
<dbReference type="EMBL" id="JAMFMA010000003">
    <property type="protein sequence ID" value="MCL6274758.1"/>
    <property type="molecule type" value="Genomic_DNA"/>
</dbReference>
<dbReference type="InterPro" id="IPR011055">
    <property type="entry name" value="Dup_hybrid_motif"/>
</dbReference>
<evidence type="ECO:0000313" key="3">
    <source>
        <dbReference type="Proteomes" id="UP001203607"/>
    </source>
</evidence>
<name>A0ABT0PTN4_9FLAO</name>
<dbReference type="Gene3D" id="2.70.70.10">
    <property type="entry name" value="Glucose Permease (Domain IIA)"/>
    <property type="match status" value="1"/>
</dbReference>
<dbReference type="CDD" id="cd12797">
    <property type="entry name" value="M23_peptidase"/>
    <property type="match status" value="1"/>
</dbReference>
<keyword evidence="3" id="KW-1185">Reference proteome</keyword>
<accession>A0ABT0PTN4</accession>
<dbReference type="PANTHER" id="PTHR21666">
    <property type="entry name" value="PEPTIDASE-RELATED"/>
    <property type="match status" value="1"/>
</dbReference>
<dbReference type="RefSeq" id="WP_249657945.1">
    <property type="nucleotide sequence ID" value="NZ_JAMFMA010000003.1"/>
</dbReference>
<organism evidence="2 3">
    <name type="scientific">Flagellimonas spongiicola</name>
    <dbReference type="NCBI Taxonomy" id="2942208"/>
    <lineage>
        <taxon>Bacteria</taxon>
        <taxon>Pseudomonadati</taxon>
        <taxon>Bacteroidota</taxon>
        <taxon>Flavobacteriia</taxon>
        <taxon>Flavobacteriales</taxon>
        <taxon>Flavobacteriaceae</taxon>
        <taxon>Flagellimonas</taxon>
    </lineage>
</organism>
<dbReference type="SUPFAM" id="SSF51261">
    <property type="entry name" value="Duplicated hybrid motif"/>
    <property type="match status" value="1"/>
</dbReference>
<dbReference type="Proteomes" id="UP001203607">
    <property type="component" value="Unassembled WGS sequence"/>
</dbReference>
<protein>
    <submittedName>
        <fullName evidence="2">M23 family metallopeptidase</fullName>
    </submittedName>
</protein>
<comment type="caution">
    <text evidence="2">The sequence shown here is derived from an EMBL/GenBank/DDBJ whole genome shotgun (WGS) entry which is preliminary data.</text>
</comment>
<gene>
    <name evidence="2" type="ORF">M3P19_12120</name>
</gene>
<dbReference type="Pfam" id="PF01551">
    <property type="entry name" value="Peptidase_M23"/>
    <property type="match status" value="1"/>
</dbReference>
<dbReference type="InterPro" id="IPR050570">
    <property type="entry name" value="Cell_wall_metabolism_enzyme"/>
</dbReference>
<feature type="domain" description="M23ase beta-sheet core" evidence="1">
    <location>
        <begin position="97"/>
        <end position="187"/>
    </location>
</feature>
<proteinExistence type="predicted"/>
<evidence type="ECO:0000259" key="1">
    <source>
        <dbReference type="Pfam" id="PF01551"/>
    </source>
</evidence>
<sequence>MKTNKLISKSLVLLAFLSTNCHEEKLAPSGELDYLTTTSLQLPFAEEWYVVWGGRTLAENYHASISNQRFAIDVVQFENGSTFLGDGSKNEDYHCFGKPLEAPADGQVVALLNSVADNKPGETNKNELFGNYIIIDHGNDEFSVLAHFKQNSISVNIGEFVNQGDNLGQTGNSGNSTEPHLHYHLQNKPSIGQGEGLPAQFRNYYADNVFEVLGEPRQNETVRKG</sequence>
<evidence type="ECO:0000313" key="2">
    <source>
        <dbReference type="EMBL" id="MCL6274758.1"/>
    </source>
</evidence>
<dbReference type="InterPro" id="IPR016047">
    <property type="entry name" value="M23ase_b-sheet_dom"/>
</dbReference>